<dbReference type="Gene3D" id="3.30.1490.20">
    <property type="entry name" value="ATP-grasp fold, A domain"/>
    <property type="match status" value="1"/>
</dbReference>
<dbReference type="EMBL" id="CP051151">
    <property type="protein sequence ID" value="QLY39822.1"/>
    <property type="molecule type" value="Genomic_DNA"/>
</dbReference>
<evidence type="ECO:0000256" key="1">
    <source>
        <dbReference type="PROSITE-ProRule" id="PRU00409"/>
    </source>
</evidence>
<dbReference type="PANTHER" id="PTHR21621:SF0">
    <property type="entry name" value="BETA-CITRYLGLUTAMATE SYNTHASE B-RELATED"/>
    <property type="match status" value="1"/>
</dbReference>
<gene>
    <name evidence="3" type="ORF">HF295_02685</name>
</gene>
<dbReference type="SUPFAM" id="SSF56059">
    <property type="entry name" value="Glutathione synthetase ATP-binding domain-like"/>
    <property type="match status" value="1"/>
</dbReference>
<dbReference type="PANTHER" id="PTHR21621">
    <property type="entry name" value="RIBOSOMAL PROTEIN S6 MODIFICATION PROTEIN"/>
    <property type="match status" value="1"/>
</dbReference>
<sequence>MKICICISHEQVNPNSIIKQKIYDKLATVDWSVKFECFFKKYNIPYDTVYIDRLDWIKNIKQYDLIIWKPKFMGNESSQFFKEKVYFIQHILKKIIIPNYETVWHFDSKIAQSYIFDHINAKVVKTYTSFDYNESIRIANNLDYPIVVKKSNGAGSTGVSLCKSKKKLIRKIDNHFIFNKFKNHILNTKHDNFGYFYAQKFLKNNLKDLRITVIGDKYAFWFWRTNRNNDFRASGSGLIDYNTPVDKSIIEYCAKINKDNNFDSMAYDILFDEKGNFYIIEMSYGYSDIAVRNSNGYFYISEDGTVNDFIKGHYWPQELWVKWLISKVDKKKEFNVKWK</sequence>
<dbReference type="GO" id="GO:0005737">
    <property type="term" value="C:cytoplasm"/>
    <property type="evidence" value="ECO:0007669"/>
    <property type="project" value="TreeGrafter"/>
</dbReference>
<keyword evidence="1" id="KW-0547">Nucleotide-binding</keyword>
<dbReference type="GO" id="GO:0016879">
    <property type="term" value="F:ligase activity, forming carbon-nitrogen bonds"/>
    <property type="evidence" value="ECO:0007669"/>
    <property type="project" value="TreeGrafter"/>
</dbReference>
<dbReference type="Gene3D" id="3.30.470.20">
    <property type="entry name" value="ATP-grasp fold, B domain"/>
    <property type="match status" value="1"/>
</dbReference>
<protein>
    <recommendedName>
        <fullName evidence="2">ATP-grasp domain-containing protein</fullName>
    </recommendedName>
</protein>
<dbReference type="PROSITE" id="PS50975">
    <property type="entry name" value="ATP_GRASP"/>
    <property type="match status" value="1"/>
</dbReference>
<dbReference type="Pfam" id="PF08443">
    <property type="entry name" value="RimK"/>
    <property type="match status" value="1"/>
</dbReference>
<name>A0A7L6N2Y8_9MOLU</name>
<dbReference type="InterPro" id="IPR011761">
    <property type="entry name" value="ATP-grasp"/>
</dbReference>
<proteinExistence type="predicted"/>
<reference evidence="3 4" key="1">
    <citation type="submission" date="2020-04" db="EMBL/GenBank/DDBJ databases">
        <authorList>
            <person name="Zheng R.K."/>
            <person name="Sun C.M."/>
        </authorList>
    </citation>
    <scope>NUCLEOTIDE SEQUENCE [LARGE SCALE GENOMIC DNA]</scope>
    <source>
        <strain evidence="4">zrk29</strain>
    </source>
</reference>
<dbReference type="GO" id="GO:0046872">
    <property type="term" value="F:metal ion binding"/>
    <property type="evidence" value="ECO:0007669"/>
    <property type="project" value="InterPro"/>
</dbReference>
<organism evidence="3 4">
    <name type="scientific">Hujiaoplasma nucleasis</name>
    <dbReference type="NCBI Taxonomy" id="2725268"/>
    <lineage>
        <taxon>Bacteria</taxon>
        <taxon>Bacillati</taxon>
        <taxon>Mycoplasmatota</taxon>
        <taxon>Mollicutes</taxon>
        <taxon>Candidatus Izemoplasmatales</taxon>
        <taxon>Hujiaoplasmataceae</taxon>
        <taxon>Hujiaoplasma</taxon>
    </lineage>
</organism>
<dbReference type="AlphaFoldDB" id="A0A7L6N2Y8"/>
<feature type="domain" description="ATP-grasp" evidence="2">
    <location>
        <begin position="113"/>
        <end position="311"/>
    </location>
</feature>
<evidence type="ECO:0000313" key="3">
    <source>
        <dbReference type="EMBL" id="QLY39822.1"/>
    </source>
</evidence>
<keyword evidence="1" id="KW-0067">ATP-binding</keyword>
<keyword evidence="4" id="KW-1185">Reference proteome</keyword>
<dbReference type="GO" id="GO:0005524">
    <property type="term" value="F:ATP binding"/>
    <property type="evidence" value="ECO:0007669"/>
    <property type="project" value="UniProtKB-UniRule"/>
</dbReference>
<dbReference type="InterPro" id="IPR013815">
    <property type="entry name" value="ATP_grasp_subdomain_1"/>
</dbReference>
<dbReference type="KEGG" id="tbk:HF295_02685"/>
<dbReference type="RefSeq" id="WP_312032308.1">
    <property type="nucleotide sequence ID" value="NZ_CP051151.1"/>
</dbReference>
<dbReference type="InterPro" id="IPR013651">
    <property type="entry name" value="ATP-grasp_RimK-type"/>
</dbReference>
<evidence type="ECO:0000313" key="4">
    <source>
        <dbReference type="Proteomes" id="UP000512167"/>
    </source>
</evidence>
<evidence type="ECO:0000259" key="2">
    <source>
        <dbReference type="PROSITE" id="PS50975"/>
    </source>
</evidence>
<accession>A0A7L6N2Y8</accession>
<dbReference type="Proteomes" id="UP000512167">
    <property type="component" value="Chromosome"/>
</dbReference>